<name>A0A8H6MFJ7_9AGAR</name>
<keyword evidence="2" id="KW-1185">Reference proteome</keyword>
<dbReference type="AlphaFoldDB" id="A0A8H6MFJ7"/>
<sequence length="205" mass="23126">MVCTPASLPSSCPHAPLAIKTGIDSFQLRLRSTGHAFQDTPGDPQCCSPEDDTLRLRHSVFCVAFPFVTLARLGEGILLAYKASRGVCSMQDVAFPDARDTTELTRIFGRRSPETFLLRLRRERPWFASSKELNLTVTQSRRHGAAIYRPPPARRIHFCCDFIKTATFFDQPPPVTSLRSRLSSLRRRRALHPGAMMLTLRVRND</sequence>
<evidence type="ECO:0000313" key="2">
    <source>
        <dbReference type="Proteomes" id="UP000521943"/>
    </source>
</evidence>
<gene>
    <name evidence="1" type="ORF">DFP72DRAFT_531151</name>
</gene>
<dbReference type="EMBL" id="JACGCI010000006">
    <property type="protein sequence ID" value="KAF6763446.1"/>
    <property type="molecule type" value="Genomic_DNA"/>
</dbReference>
<organism evidence="1 2">
    <name type="scientific">Ephemerocybe angulata</name>
    <dbReference type="NCBI Taxonomy" id="980116"/>
    <lineage>
        <taxon>Eukaryota</taxon>
        <taxon>Fungi</taxon>
        <taxon>Dikarya</taxon>
        <taxon>Basidiomycota</taxon>
        <taxon>Agaricomycotina</taxon>
        <taxon>Agaricomycetes</taxon>
        <taxon>Agaricomycetidae</taxon>
        <taxon>Agaricales</taxon>
        <taxon>Agaricineae</taxon>
        <taxon>Psathyrellaceae</taxon>
        <taxon>Ephemerocybe</taxon>
    </lineage>
</organism>
<proteinExistence type="predicted"/>
<reference evidence="1 2" key="1">
    <citation type="submission" date="2020-07" db="EMBL/GenBank/DDBJ databases">
        <title>Comparative genomics of pyrophilous fungi reveals a link between fire events and developmental genes.</title>
        <authorList>
            <consortium name="DOE Joint Genome Institute"/>
            <person name="Steindorff A.S."/>
            <person name="Carver A."/>
            <person name="Calhoun S."/>
            <person name="Stillman K."/>
            <person name="Liu H."/>
            <person name="Lipzen A."/>
            <person name="Pangilinan J."/>
            <person name="Labutti K."/>
            <person name="Bruns T.D."/>
            <person name="Grigoriev I.V."/>
        </authorList>
    </citation>
    <scope>NUCLEOTIDE SEQUENCE [LARGE SCALE GENOMIC DNA]</scope>
    <source>
        <strain evidence="1 2">CBS 144469</strain>
    </source>
</reference>
<comment type="caution">
    <text evidence="1">The sequence shown here is derived from an EMBL/GenBank/DDBJ whole genome shotgun (WGS) entry which is preliminary data.</text>
</comment>
<protein>
    <submittedName>
        <fullName evidence="1">Uncharacterized protein</fullName>
    </submittedName>
</protein>
<dbReference type="Proteomes" id="UP000521943">
    <property type="component" value="Unassembled WGS sequence"/>
</dbReference>
<evidence type="ECO:0000313" key="1">
    <source>
        <dbReference type="EMBL" id="KAF6763446.1"/>
    </source>
</evidence>
<accession>A0A8H6MFJ7</accession>